<feature type="region of interest" description="Disordered" evidence="6">
    <location>
        <begin position="547"/>
        <end position="569"/>
    </location>
</feature>
<keyword evidence="8" id="KW-1185">Reference proteome</keyword>
<dbReference type="OrthoDB" id="515064at2759"/>
<evidence type="ECO:0000256" key="3">
    <source>
        <dbReference type="ARBA" id="ARBA00023015"/>
    </source>
</evidence>
<dbReference type="InterPro" id="IPR006939">
    <property type="entry name" value="SNF5"/>
</dbReference>
<evidence type="ECO:0000256" key="6">
    <source>
        <dbReference type="SAM" id="MobiDB-lite"/>
    </source>
</evidence>
<evidence type="ECO:0000256" key="5">
    <source>
        <dbReference type="ARBA" id="ARBA00023242"/>
    </source>
</evidence>
<reference evidence="7" key="1">
    <citation type="journal article" date="2020" name="Stud. Mycol.">
        <title>101 Dothideomycetes genomes: a test case for predicting lifestyles and emergence of pathogens.</title>
        <authorList>
            <person name="Haridas S."/>
            <person name="Albert R."/>
            <person name="Binder M."/>
            <person name="Bloem J."/>
            <person name="Labutti K."/>
            <person name="Salamov A."/>
            <person name="Andreopoulos B."/>
            <person name="Baker S."/>
            <person name="Barry K."/>
            <person name="Bills G."/>
            <person name="Bluhm B."/>
            <person name="Cannon C."/>
            <person name="Castanera R."/>
            <person name="Culley D."/>
            <person name="Daum C."/>
            <person name="Ezra D."/>
            <person name="Gonzalez J."/>
            <person name="Henrissat B."/>
            <person name="Kuo A."/>
            <person name="Liang C."/>
            <person name="Lipzen A."/>
            <person name="Lutzoni F."/>
            <person name="Magnuson J."/>
            <person name="Mondo S."/>
            <person name="Nolan M."/>
            <person name="Ohm R."/>
            <person name="Pangilinan J."/>
            <person name="Park H.-J."/>
            <person name="Ramirez L."/>
            <person name="Alfaro M."/>
            <person name="Sun H."/>
            <person name="Tritt A."/>
            <person name="Yoshinaga Y."/>
            <person name="Zwiers L.-H."/>
            <person name="Turgeon B."/>
            <person name="Goodwin S."/>
            <person name="Spatafora J."/>
            <person name="Crous P."/>
            <person name="Grigoriev I."/>
        </authorList>
    </citation>
    <scope>NUCLEOTIDE SEQUENCE</scope>
    <source>
        <strain evidence="7">CBS 115976</strain>
    </source>
</reference>
<dbReference type="GO" id="GO:0006338">
    <property type="term" value="P:chromatin remodeling"/>
    <property type="evidence" value="ECO:0007669"/>
    <property type="project" value="InterPro"/>
</dbReference>
<feature type="region of interest" description="Disordered" evidence="6">
    <location>
        <begin position="1"/>
        <end position="83"/>
    </location>
</feature>
<proteinExistence type="inferred from homology"/>
<accession>A0A6A6UFM2</accession>
<evidence type="ECO:0000256" key="2">
    <source>
        <dbReference type="ARBA" id="ARBA00010239"/>
    </source>
</evidence>
<feature type="compositionally biased region" description="Acidic residues" evidence="6">
    <location>
        <begin position="501"/>
        <end position="517"/>
    </location>
</feature>
<evidence type="ECO:0000313" key="8">
    <source>
        <dbReference type="Proteomes" id="UP000799302"/>
    </source>
</evidence>
<sequence>MASTESPNNASTTAAGQAHPDMNGDISSRSNSIQESKDKAKAVLAASGIDVDSQKDSTKSPEKVSDAEKSSENNNANGQVAIEPRVKDGKYAVENEVDRFRLLTFQQNDADFNTSLVDSHLPWHRSVVTQKTRQLHLLNTEIRQIRVENPALIYGTGYLGYGNVATNIPRHPNQPPNAPRYNLIYPFQRPRRRRAPRPHASRKDMLEQAELGEELVPIRLDIEHDRIKLRDTFTWNLQDRLINADVFAQALIEDFMIPNEVAGVMSQQVAIKMKEQLLDYYPQVFINNSSIDEQLSYQAYKNDEMRILVKLHITIGVHTLIDQFEWEINNPMNNPEEFARAMARDLSLSGEFTTAIAHQIREQSQKYTKGLYITQHAFDGRPLDDPNNKSEMADYFLTSPLPSVYRSQNLAKEYTPYLYELSEADLQRDELSILRDQRRQKRSVTRRGGPALPDLKDQDRTIRSLVISSTLPGAADKLENARVFKLSRSSGRGRKAGRVDDGDDSDDSGSDDSEMEVDQTPQVIQTSRGRIIRGAAHNATAAIKANLGRSQTPELSQLHHEPKSISRRPVYELRDDSASEPPQTLIVKLKVAKDILRQFKQNPKLRLDRLRASGGPSRGNTPHRRASNTPIMANKALGASPAVSTASKAEGPWSYDEKGRVTLSQYPQPGQEPPPIPGWLEIEVKNVREQYPHDAFEAFMKLTGYDKSDPAASVLLKPEQLISDKPKPSHITLQWQPRVKCLDCPGRAYNTGEGQTLRNFEVHLKNRKHKEIVEVRRKNER</sequence>
<evidence type="ECO:0000256" key="4">
    <source>
        <dbReference type="ARBA" id="ARBA00023163"/>
    </source>
</evidence>
<dbReference type="PANTHER" id="PTHR10019">
    <property type="entry name" value="SNF5"/>
    <property type="match status" value="1"/>
</dbReference>
<feature type="compositionally biased region" description="Polar residues" evidence="6">
    <location>
        <begin position="519"/>
        <end position="528"/>
    </location>
</feature>
<dbReference type="Pfam" id="PF04855">
    <property type="entry name" value="SNF5"/>
    <property type="match status" value="1"/>
</dbReference>
<feature type="compositionally biased region" description="Polar residues" evidence="6">
    <location>
        <begin position="1"/>
        <end position="15"/>
    </location>
</feature>
<feature type="compositionally biased region" description="Basic and acidic residues" evidence="6">
    <location>
        <begin position="52"/>
        <end position="71"/>
    </location>
</feature>
<comment type="similarity">
    <text evidence="2">Belongs to the SNF5 family.</text>
</comment>
<comment type="subcellular location">
    <subcellularLocation>
        <location evidence="1">Nucleus</location>
    </subcellularLocation>
</comment>
<feature type="compositionally biased region" description="Polar residues" evidence="6">
    <location>
        <begin position="25"/>
        <end position="34"/>
    </location>
</feature>
<keyword evidence="5" id="KW-0539">Nucleus</keyword>
<feature type="region of interest" description="Disordered" evidence="6">
    <location>
        <begin position="437"/>
        <end position="457"/>
    </location>
</feature>
<keyword evidence="4" id="KW-0804">Transcription</keyword>
<gene>
    <name evidence="7" type="ORF">BT63DRAFT_432260</name>
</gene>
<dbReference type="AlphaFoldDB" id="A0A6A6UFM2"/>
<evidence type="ECO:0000256" key="1">
    <source>
        <dbReference type="ARBA" id="ARBA00004123"/>
    </source>
</evidence>
<dbReference type="GO" id="GO:0000228">
    <property type="term" value="C:nuclear chromosome"/>
    <property type="evidence" value="ECO:0007669"/>
    <property type="project" value="InterPro"/>
</dbReference>
<evidence type="ECO:0000313" key="7">
    <source>
        <dbReference type="EMBL" id="KAF2671079.1"/>
    </source>
</evidence>
<organism evidence="7 8">
    <name type="scientific">Microthyrium microscopicum</name>
    <dbReference type="NCBI Taxonomy" id="703497"/>
    <lineage>
        <taxon>Eukaryota</taxon>
        <taxon>Fungi</taxon>
        <taxon>Dikarya</taxon>
        <taxon>Ascomycota</taxon>
        <taxon>Pezizomycotina</taxon>
        <taxon>Dothideomycetes</taxon>
        <taxon>Dothideomycetes incertae sedis</taxon>
        <taxon>Microthyriales</taxon>
        <taxon>Microthyriaceae</taxon>
        <taxon>Microthyrium</taxon>
    </lineage>
</organism>
<dbReference type="Proteomes" id="UP000799302">
    <property type="component" value="Unassembled WGS sequence"/>
</dbReference>
<name>A0A6A6UFM2_9PEZI</name>
<dbReference type="EMBL" id="MU004233">
    <property type="protein sequence ID" value="KAF2671079.1"/>
    <property type="molecule type" value="Genomic_DNA"/>
</dbReference>
<feature type="compositionally biased region" description="Basic and acidic residues" evidence="6">
    <location>
        <begin position="557"/>
        <end position="569"/>
    </location>
</feature>
<keyword evidence="3" id="KW-0805">Transcription regulation</keyword>
<feature type="region of interest" description="Disordered" evidence="6">
    <location>
        <begin position="488"/>
        <end position="531"/>
    </location>
</feature>
<protein>
    <submittedName>
        <fullName evidence="7">SNF5-domain-containing protein</fullName>
    </submittedName>
</protein>